<reference evidence="2" key="1">
    <citation type="submission" date="2020-11" db="EMBL/GenBank/DDBJ databases">
        <title>Bacterial whole genome sequence for Panacibacter sp. DH6.</title>
        <authorList>
            <person name="Le V."/>
            <person name="Ko S."/>
            <person name="Ahn C.-Y."/>
            <person name="Oh H.-M."/>
        </authorList>
    </citation>
    <scope>NUCLEOTIDE SEQUENCE</scope>
    <source>
        <strain evidence="2">DH6</strain>
    </source>
</reference>
<dbReference type="AlphaFoldDB" id="A0A931E7Y4"/>
<evidence type="ECO:0008006" key="4">
    <source>
        <dbReference type="Google" id="ProtNLM"/>
    </source>
</evidence>
<keyword evidence="1" id="KW-0812">Transmembrane</keyword>
<comment type="caution">
    <text evidence="2">The sequence shown here is derived from an EMBL/GenBank/DDBJ whole genome shotgun (WGS) entry which is preliminary data.</text>
</comment>
<name>A0A931E7Y4_9BACT</name>
<keyword evidence="3" id="KW-1185">Reference proteome</keyword>
<dbReference type="RefSeq" id="WP_196990759.1">
    <property type="nucleotide sequence ID" value="NZ_JADWYR010000001.1"/>
</dbReference>
<proteinExistence type="predicted"/>
<dbReference type="Proteomes" id="UP000628448">
    <property type="component" value="Unassembled WGS sequence"/>
</dbReference>
<evidence type="ECO:0000256" key="1">
    <source>
        <dbReference type="SAM" id="Phobius"/>
    </source>
</evidence>
<protein>
    <recommendedName>
        <fullName evidence="4">DUF748 domain-containing protein</fullName>
    </recommendedName>
</protein>
<dbReference type="EMBL" id="JADWYR010000001">
    <property type="protein sequence ID" value="MBG9376763.1"/>
    <property type="molecule type" value="Genomic_DNA"/>
</dbReference>
<gene>
    <name evidence="2" type="ORF">I5907_10980</name>
</gene>
<evidence type="ECO:0000313" key="3">
    <source>
        <dbReference type="Proteomes" id="UP000628448"/>
    </source>
</evidence>
<keyword evidence="1" id="KW-1133">Transmembrane helix</keyword>
<feature type="transmembrane region" description="Helical" evidence="1">
    <location>
        <begin position="6"/>
        <end position="25"/>
    </location>
</feature>
<evidence type="ECO:0000313" key="2">
    <source>
        <dbReference type="EMBL" id="MBG9376763.1"/>
    </source>
</evidence>
<sequence>MSKKWIILLSAIIVVTTGIFVYFRLRGSKDFEPLIKEKLQQAIQDGSDSLYILNLDRITVDVVNSQVIVTNARLDIDSNRLRQLDERKQAPDDIYKITLHNLVIEGINVNDLLNKNAIDLKTLYINEPVVEIYHHERTYNYTPPDTTSLYKKIAKQIGHFSLTDLIVKDIDFTYYNVADENKVTKFTKLNASFRDILIDSGTQNDSTRFLYAKDAAISLNDYSISTADSLYIFHIDSLTLNAGARNLELINTSLKPRGAKKDFSRKLKFYKDRYDIAIDKISLQKVDWWNLLAREGFNVGKMILADGNVEVFADRTLPDEQKDKVGNYPHQILTRLKLPVRVDNIDIRNITVTYTELNQKTGRTGSIIFADVQGKFSNVTNIETAIEQNPFLTLEANAQLMNTGPLHAMFKFDLQNAVKGAFALDVEIGKMNGTALNVATKTLGLFEIKSADIDKIIVHMTANDFNSRGTVAFYYDNLKVEVLKQDDDNNGKLKKQGLITFLANSFIIEKSNKEGDKNSDPKKVSYKRDPKKSFFNLIWKTIFTGLGDTIKGKND</sequence>
<keyword evidence="1" id="KW-0472">Membrane</keyword>
<organism evidence="2 3">
    <name type="scientific">Panacibacter microcysteis</name>
    <dbReference type="NCBI Taxonomy" id="2793269"/>
    <lineage>
        <taxon>Bacteria</taxon>
        <taxon>Pseudomonadati</taxon>
        <taxon>Bacteroidota</taxon>
        <taxon>Chitinophagia</taxon>
        <taxon>Chitinophagales</taxon>
        <taxon>Chitinophagaceae</taxon>
        <taxon>Panacibacter</taxon>
    </lineage>
</organism>
<accession>A0A931E7Y4</accession>